<reference evidence="3" key="1">
    <citation type="submission" date="2021-04" db="EMBL/GenBank/DDBJ databases">
        <authorList>
            <person name="Zhang D.-C."/>
        </authorList>
    </citation>
    <scope>NUCLEOTIDE SEQUENCE</scope>
    <source>
        <strain evidence="3">CGMCC 1.15697</strain>
    </source>
</reference>
<evidence type="ECO:0000256" key="2">
    <source>
        <dbReference type="ARBA" id="ARBA00023002"/>
    </source>
</evidence>
<dbReference type="EMBL" id="JAGMWN010000011">
    <property type="protein sequence ID" value="MBP5858750.1"/>
    <property type="molecule type" value="Genomic_DNA"/>
</dbReference>
<accession>A0A8J7V3U1</accession>
<comment type="similarity">
    <text evidence="1">Belongs to the short-chain dehydrogenases/reductases (SDR) family.</text>
</comment>
<sequence>MTKTDPGPTPPPNSRPVALITGGSRGIGAATARRLAAEGFDIALSYASREDAARAVLADVEAAGARGLAHKGDLGDPAAVLALFHAVDGAFGRLDVLVNNAGVTAPPGPLIDAEIDDLSRLFDVNILGAFVAAREAGRRMARGRGGAGGVIVNISSVAARLGSPNEFIHYGASKAALDVLTRALAVELGPEGVRVAGVAPGTTLTDIHAERGQHDKPAQVAARTPLRRNGTAEDMANAVAWLVSDEAPFVSGTTITVSGGL</sequence>
<dbReference type="GO" id="GO:0016491">
    <property type="term" value="F:oxidoreductase activity"/>
    <property type="evidence" value="ECO:0007669"/>
    <property type="project" value="UniProtKB-KW"/>
</dbReference>
<dbReference type="PROSITE" id="PS00061">
    <property type="entry name" value="ADH_SHORT"/>
    <property type="match status" value="1"/>
</dbReference>
<dbReference type="PRINTS" id="PR00080">
    <property type="entry name" value="SDRFAMILY"/>
</dbReference>
<comment type="caution">
    <text evidence="3">The sequence shown here is derived from an EMBL/GenBank/DDBJ whole genome shotgun (WGS) entry which is preliminary data.</text>
</comment>
<dbReference type="Gene3D" id="3.40.50.720">
    <property type="entry name" value="NAD(P)-binding Rossmann-like Domain"/>
    <property type="match status" value="1"/>
</dbReference>
<dbReference type="SUPFAM" id="SSF51735">
    <property type="entry name" value="NAD(P)-binding Rossmann-fold domains"/>
    <property type="match status" value="1"/>
</dbReference>
<dbReference type="InterPro" id="IPR020904">
    <property type="entry name" value="Sc_DH/Rdtase_CS"/>
</dbReference>
<dbReference type="Pfam" id="PF13561">
    <property type="entry name" value="adh_short_C2"/>
    <property type="match status" value="1"/>
</dbReference>
<keyword evidence="4" id="KW-1185">Reference proteome</keyword>
<dbReference type="InterPro" id="IPR036291">
    <property type="entry name" value="NAD(P)-bd_dom_sf"/>
</dbReference>
<dbReference type="PRINTS" id="PR00081">
    <property type="entry name" value="GDHRDH"/>
</dbReference>
<protein>
    <submittedName>
        <fullName evidence="3">SDR family oxidoreductase</fullName>
    </submittedName>
</protein>
<dbReference type="Proteomes" id="UP000672602">
    <property type="component" value="Unassembled WGS sequence"/>
</dbReference>
<dbReference type="FunFam" id="3.40.50.720:FF:000084">
    <property type="entry name" value="Short-chain dehydrogenase reductase"/>
    <property type="match status" value="1"/>
</dbReference>
<dbReference type="AlphaFoldDB" id="A0A8J7V3U1"/>
<evidence type="ECO:0000313" key="4">
    <source>
        <dbReference type="Proteomes" id="UP000672602"/>
    </source>
</evidence>
<dbReference type="RefSeq" id="WP_210683342.1">
    <property type="nucleotide sequence ID" value="NZ_JAGMWN010000011.1"/>
</dbReference>
<evidence type="ECO:0000313" key="3">
    <source>
        <dbReference type="EMBL" id="MBP5858750.1"/>
    </source>
</evidence>
<dbReference type="PANTHER" id="PTHR43639:SF1">
    <property type="entry name" value="SHORT-CHAIN DEHYDROGENASE_REDUCTASE FAMILY PROTEIN"/>
    <property type="match status" value="1"/>
</dbReference>
<dbReference type="InterPro" id="IPR002347">
    <property type="entry name" value="SDR_fam"/>
</dbReference>
<evidence type="ECO:0000256" key="1">
    <source>
        <dbReference type="ARBA" id="ARBA00006484"/>
    </source>
</evidence>
<keyword evidence="2" id="KW-0560">Oxidoreductase</keyword>
<dbReference type="CDD" id="cd05233">
    <property type="entry name" value="SDR_c"/>
    <property type="match status" value="1"/>
</dbReference>
<name>A0A8J7V3U1_9PROT</name>
<proteinExistence type="inferred from homology"/>
<gene>
    <name evidence="3" type="ORF">KAJ83_17160</name>
</gene>
<organism evidence="3 4">
    <name type="scientific">Marivibrio halodurans</name>
    <dbReference type="NCBI Taxonomy" id="2039722"/>
    <lineage>
        <taxon>Bacteria</taxon>
        <taxon>Pseudomonadati</taxon>
        <taxon>Pseudomonadota</taxon>
        <taxon>Alphaproteobacteria</taxon>
        <taxon>Rhodospirillales</taxon>
        <taxon>Rhodospirillaceae</taxon>
        <taxon>Marivibrio</taxon>
    </lineage>
</organism>
<dbReference type="PANTHER" id="PTHR43639">
    <property type="entry name" value="OXIDOREDUCTASE, SHORT-CHAIN DEHYDROGENASE/REDUCTASE FAMILY (AFU_ORTHOLOGUE AFUA_5G02870)"/>
    <property type="match status" value="1"/>
</dbReference>